<dbReference type="Gene3D" id="3.40.720.10">
    <property type="entry name" value="Alkaline Phosphatase, subunit A"/>
    <property type="match status" value="1"/>
</dbReference>
<comment type="caution">
    <text evidence="7">The sequence shown here is derived from an EMBL/GenBank/DDBJ whole genome shotgun (WGS) entry which is preliminary data.</text>
</comment>
<comment type="similarity">
    <text evidence="1">Belongs to the sulfatase family.</text>
</comment>
<evidence type="ECO:0000256" key="1">
    <source>
        <dbReference type="ARBA" id="ARBA00008779"/>
    </source>
</evidence>
<dbReference type="RefSeq" id="WP_149932735.1">
    <property type="nucleotide sequence ID" value="NZ_RCXK01000130.1"/>
</dbReference>
<dbReference type="GO" id="GO:0004065">
    <property type="term" value="F:arylsulfatase activity"/>
    <property type="evidence" value="ECO:0007669"/>
    <property type="project" value="TreeGrafter"/>
</dbReference>
<organism evidence="7 8">
    <name type="scientific">Phocaeicola dorei</name>
    <dbReference type="NCBI Taxonomy" id="357276"/>
    <lineage>
        <taxon>Bacteria</taxon>
        <taxon>Pseudomonadati</taxon>
        <taxon>Bacteroidota</taxon>
        <taxon>Bacteroidia</taxon>
        <taxon>Bacteroidales</taxon>
        <taxon>Bacteroidaceae</taxon>
        <taxon>Phocaeicola</taxon>
    </lineage>
</organism>
<dbReference type="GO" id="GO:0046872">
    <property type="term" value="F:metal ion binding"/>
    <property type="evidence" value="ECO:0007669"/>
    <property type="project" value="UniProtKB-KW"/>
</dbReference>
<gene>
    <name evidence="7" type="ORF">F2Y58_24905</name>
</gene>
<keyword evidence="4" id="KW-0106">Calcium</keyword>
<evidence type="ECO:0000313" key="8">
    <source>
        <dbReference type="Proteomes" id="UP000481616"/>
    </source>
</evidence>
<dbReference type="AlphaFoldDB" id="A0A4Q5HE08"/>
<keyword evidence="2" id="KW-0479">Metal-binding</keyword>
<dbReference type="PANTHER" id="PTHR42693:SF53">
    <property type="entry name" value="ENDO-4-O-SULFATASE"/>
    <property type="match status" value="1"/>
</dbReference>
<evidence type="ECO:0000256" key="5">
    <source>
        <dbReference type="PIRSR" id="PIRSR600917-52"/>
    </source>
</evidence>
<sequence length="248" mass="27478">MKNNILTGSLYTAGIHLPQITFAEIQNDKVSPDRPNIIFILADDMGYGDLSCYGNQYVKTPNIDQLAETGTRFNQCYAGSGISSPSRCALLTGKNTGNTRIRDNMCTAGGIAGIKINPNGDSTIVRRANLLPQDTTIATVLSAAGYRTCLVNKWHLDGYDKGASPNHRGFDEFYGWTISTVHSNSPYYYPYYRFHGDSLIHIPENANGKHGIHNNDLSTNDAIAFIKRNKDNPFFLYLAFDAPHEPYN</sequence>
<dbReference type="PROSITE" id="PS00523">
    <property type="entry name" value="SULFATASE_1"/>
    <property type="match status" value="1"/>
</dbReference>
<feature type="domain" description="Sulfatase N-terminal" evidence="6">
    <location>
        <begin position="35"/>
        <end position="247"/>
    </location>
</feature>
<dbReference type="InterPro" id="IPR017850">
    <property type="entry name" value="Alkaline_phosphatase_core_sf"/>
</dbReference>
<dbReference type="InterPro" id="IPR050738">
    <property type="entry name" value="Sulfatase"/>
</dbReference>
<evidence type="ECO:0000313" key="7">
    <source>
        <dbReference type="EMBL" id="KAA5388998.1"/>
    </source>
</evidence>
<comment type="PTM">
    <text evidence="5">The conversion to 3-oxoalanine (also known as C-formylglycine, FGly), of a serine or cysteine residue in prokaryotes and of a cysteine residue in eukaryotes, is critical for catalytic activity.</text>
</comment>
<dbReference type="PANTHER" id="PTHR42693">
    <property type="entry name" value="ARYLSULFATASE FAMILY MEMBER"/>
    <property type="match status" value="1"/>
</dbReference>
<dbReference type="GO" id="GO:0016740">
    <property type="term" value="F:transferase activity"/>
    <property type="evidence" value="ECO:0007669"/>
    <property type="project" value="UniProtKB-KW"/>
</dbReference>
<feature type="non-terminal residue" evidence="7">
    <location>
        <position position="248"/>
    </location>
</feature>
<dbReference type="InterPro" id="IPR024607">
    <property type="entry name" value="Sulfatase_CS"/>
</dbReference>
<evidence type="ECO:0000256" key="4">
    <source>
        <dbReference type="ARBA" id="ARBA00022837"/>
    </source>
</evidence>
<reference evidence="7 8" key="1">
    <citation type="journal article" date="2019" name="Nat. Med.">
        <title>A library of human gut bacterial isolates paired with longitudinal multiomics data enables mechanistic microbiome research.</title>
        <authorList>
            <person name="Poyet M."/>
            <person name="Groussin M."/>
            <person name="Gibbons S.M."/>
            <person name="Avila-Pacheco J."/>
            <person name="Jiang X."/>
            <person name="Kearney S.M."/>
            <person name="Perrotta A.R."/>
            <person name="Berdy B."/>
            <person name="Zhao S."/>
            <person name="Lieberman T.D."/>
            <person name="Swanson P.K."/>
            <person name="Smith M."/>
            <person name="Roesemann S."/>
            <person name="Alexander J.E."/>
            <person name="Rich S.A."/>
            <person name="Livny J."/>
            <person name="Vlamakis H."/>
            <person name="Clish C."/>
            <person name="Bullock K."/>
            <person name="Deik A."/>
            <person name="Scott J."/>
            <person name="Pierce K.A."/>
            <person name="Xavier R.J."/>
            <person name="Alm E.J."/>
        </authorList>
    </citation>
    <scope>NUCLEOTIDE SEQUENCE [LARGE SCALE GENOMIC DNA]</scope>
    <source>
        <strain evidence="7 8">BIOML-A1</strain>
    </source>
</reference>
<accession>A0A4Q5HE08</accession>
<keyword evidence="3 7" id="KW-0378">Hydrolase</keyword>
<evidence type="ECO:0000259" key="6">
    <source>
        <dbReference type="Pfam" id="PF00884"/>
    </source>
</evidence>
<proteinExistence type="inferred from homology"/>
<keyword evidence="7" id="KW-0808">Transferase</keyword>
<dbReference type="SUPFAM" id="SSF53649">
    <property type="entry name" value="Alkaline phosphatase-like"/>
    <property type="match status" value="1"/>
</dbReference>
<dbReference type="Proteomes" id="UP000481616">
    <property type="component" value="Unassembled WGS sequence"/>
</dbReference>
<dbReference type="EMBL" id="VVYY01000116">
    <property type="protein sequence ID" value="KAA5388998.1"/>
    <property type="molecule type" value="Genomic_DNA"/>
</dbReference>
<evidence type="ECO:0000256" key="3">
    <source>
        <dbReference type="ARBA" id="ARBA00022801"/>
    </source>
</evidence>
<dbReference type="Pfam" id="PF00884">
    <property type="entry name" value="Sulfatase"/>
    <property type="match status" value="1"/>
</dbReference>
<dbReference type="InterPro" id="IPR000917">
    <property type="entry name" value="Sulfatase_N"/>
</dbReference>
<name>A0A4Q5HE08_9BACT</name>
<feature type="modified residue" description="3-oxoalanine (Ser)" evidence="5">
    <location>
        <position position="83"/>
    </location>
</feature>
<protein>
    <submittedName>
        <fullName evidence="7">Sulfatase-like hydrolase/transferase</fullName>
    </submittedName>
</protein>
<evidence type="ECO:0000256" key="2">
    <source>
        <dbReference type="ARBA" id="ARBA00022723"/>
    </source>
</evidence>